<dbReference type="PROSITE" id="PS50020">
    <property type="entry name" value="WW_DOMAIN_2"/>
    <property type="match status" value="1"/>
</dbReference>
<dbReference type="Proteomes" id="UP000243217">
    <property type="component" value="Unassembled WGS sequence"/>
</dbReference>
<dbReference type="Gene3D" id="2.20.70.10">
    <property type="match status" value="1"/>
</dbReference>
<name>A0A1W0AC92_9STRA</name>
<evidence type="ECO:0000259" key="2">
    <source>
        <dbReference type="PROSITE" id="PS50020"/>
    </source>
</evidence>
<keyword evidence="4" id="KW-1185">Reference proteome</keyword>
<accession>A0A1W0AC92</accession>
<evidence type="ECO:0000313" key="3">
    <source>
        <dbReference type="EMBL" id="OQS07865.1"/>
    </source>
</evidence>
<evidence type="ECO:0000256" key="1">
    <source>
        <dbReference type="SAM" id="MobiDB-lite"/>
    </source>
</evidence>
<dbReference type="AlphaFoldDB" id="A0A1W0AC92"/>
<feature type="compositionally biased region" description="Acidic residues" evidence="1">
    <location>
        <begin position="47"/>
        <end position="57"/>
    </location>
</feature>
<reference evidence="3 4" key="1">
    <citation type="journal article" date="2014" name="Genome Biol. Evol.">
        <title>The secreted proteins of Achlya hypogyna and Thraustotheca clavata identify the ancestral oomycete secretome and reveal gene acquisitions by horizontal gene transfer.</title>
        <authorList>
            <person name="Misner I."/>
            <person name="Blouin N."/>
            <person name="Leonard G."/>
            <person name="Richards T.A."/>
            <person name="Lane C.E."/>
        </authorList>
    </citation>
    <scope>NUCLEOTIDE SEQUENCE [LARGE SCALE GENOMIC DNA]</scope>
    <source>
        <strain evidence="3 4">ATCC 34112</strain>
    </source>
</reference>
<comment type="caution">
    <text evidence="3">The sequence shown here is derived from an EMBL/GenBank/DDBJ whole genome shotgun (WGS) entry which is preliminary data.</text>
</comment>
<dbReference type="SUPFAM" id="SSF51045">
    <property type="entry name" value="WW domain"/>
    <property type="match status" value="1"/>
</dbReference>
<dbReference type="EMBL" id="JNBS01000049">
    <property type="protein sequence ID" value="OQS07865.1"/>
    <property type="molecule type" value="Genomic_DNA"/>
</dbReference>
<protein>
    <recommendedName>
        <fullName evidence="2">WW domain-containing protein</fullName>
    </recommendedName>
</protein>
<dbReference type="SMART" id="SM00456">
    <property type="entry name" value="WW"/>
    <property type="match status" value="1"/>
</dbReference>
<organism evidence="3 4">
    <name type="scientific">Thraustotheca clavata</name>
    <dbReference type="NCBI Taxonomy" id="74557"/>
    <lineage>
        <taxon>Eukaryota</taxon>
        <taxon>Sar</taxon>
        <taxon>Stramenopiles</taxon>
        <taxon>Oomycota</taxon>
        <taxon>Saprolegniomycetes</taxon>
        <taxon>Saprolegniales</taxon>
        <taxon>Achlyaceae</taxon>
        <taxon>Thraustotheca</taxon>
    </lineage>
</organism>
<proteinExistence type="predicted"/>
<dbReference type="OrthoDB" id="79452at2759"/>
<dbReference type="Pfam" id="PF00397">
    <property type="entry name" value="WW"/>
    <property type="match status" value="1"/>
</dbReference>
<gene>
    <name evidence="3" type="ORF">THRCLA_20044</name>
</gene>
<feature type="domain" description="WW" evidence="2">
    <location>
        <begin position="8"/>
        <end position="36"/>
    </location>
</feature>
<dbReference type="InterPro" id="IPR001202">
    <property type="entry name" value="WW_dom"/>
</dbReference>
<dbReference type="InterPro" id="IPR036020">
    <property type="entry name" value="WW_dom_sf"/>
</dbReference>
<feature type="region of interest" description="Disordered" evidence="1">
    <location>
        <begin position="46"/>
        <end position="67"/>
    </location>
</feature>
<sequence length="67" mass="7835">MTDKKGLWTQHIDPNTGRPYYYNVAYGRSYWTLPEDCTVIHPLNEEIATENDQEEEEKTTQEANNVS</sequence>
<evidence type="ECO:0000313" key="4">
    <source>
        <dbReference type="Proteomes" id="UP000243217"/>
    </source>
</evidence>